<dbReference type="RefSeq" id="WP_244636744.1">
    <property type="nucleotide sequence ID" value="NZ_BMZO01000008.1"/>
</dbReference>
<accession>A0A8J3DK60</accession>
<dbReference type="GO" id="GO:0005737">
    <property type="term" value="C:cytoplasm"/>
    <property type="evidence" value="ECO:0007669"/>
    <property type="project" value="TreeGrafter"/>
</dbReference>
<evidence type="ECO:0000256" key="4">
    <source>
        <dbReference type="ARBA" id="ARBA00022842"/>
    </source>
</evidence>
<evidence type="ECO:0000313" key="6">
    <source>
        <dbReference type="EMBL" id="GHC75677.1"/>
    </source>
</evidence>
<proteinExistence type="predicted"/>
<dbReference type="GO" id="GO:0016462">
    <property type="term" value="F:pyrophosphatase activity"/>
    <property type="evidence" value="ECO:0007669"/>
    <property type="project" value="InterPro"/>
</dbReference>
<evidence type="ECO:0000259" key="5">
    <source>
        <dbReference type="PROSITE" id="PS51462"/>
    </source>
</evidence>
<keyword evidence="7" id="KW-1185">Reference proteome</keyword>
<dbReference type="InterPro" id="IPR000086">
    <property type="entry name" value="NUDIX_hydrolase_dom"/>
</dbReference>
<keyword evidence="3 6" id="KW-0378">Hydrolase</keyword>
<name>A0A8J3DK60_9HYPH</name>
<organism evidence="6 7">
    <name type="scientific">Limoniibacter endophyticus</name>
    <dbReference type="NCBI Taxonomy" id="1565040"/>
    <lineage>
        <taxon>Bacteria</taxon>
        <taxon>Pseudomonadati</taxon>
        <taxon>Pseudomonadota</taxon>
        <taxon>Alphaproteobacteria</taxon>
        <taxon>Hyphomicrobiales</taxon>
        <taxon>Bartonellaceae</taxon>
        <taxon>Limoniibacter</taxon>
    </lineage>
</organism>
<evidence type="ECO:0000313" key="7">
    <source>
        <dbReference type="Proteomes" id="UP000641137"/>
    </source>
</evidence>
<dbReference type="InterPro" id="IPR047198">
    <property type="entry name" value="DDP-like_NUDIX"/>
</dbReference>
<dbReference type="SUPFAM" id="SSF55811">
    <property type="entry name" value="Nudix"/>
    <property type="match status" value="1"/>
</dbReference>
<dbReference type="Pfam" id="PF00293">
    <property type="entry name" value="NUDIX"/>
    <property type="match status" value="1"/>
</dbReference>
<dbReference type="PROSITE" id="PS51462">
    <property type="entry name" value="NUDIX"/>
    <property type="match status" value="1"/>
</dbReference>
<gene>
    <name evidence="6" type="ORF">GCM10010136_25860</name>
</gene>
<sequence>MTTSIMNGLRTLMGIKPPRLQIAALPWRRVGARVEVMLITSRGTGRWVIPKGWPEGLEPLHVSAAREAYEEAGLAGEIAIEAIGSFVYDKRKDSGMANRCQVLVFPLLVQREASSWPEQKQRKRVWMSRERAAESVDERELSELIRAFSPTSETIENAPGV</sequence>
<protein>
    <submittedName>
        <fullName evidence="6">NUDIX hydrolase</fullName>
    </submittedName>
</protein>
<dbReference type="Gene3D" id="3.90.79.10">
    <property type="entry name" value="Nucleoside Triphosphate Pyrophosphohydrolase"/>
    <property type="match status" value="1"/>
</dbReference>
<dbReference type="InterPro" id="IPR015797">
    <property type="entry name" value="NUDIX_hydrolase-like_dom_sf"/>
</dbReference>
<dbReference type="PANTHER" id="PTHR12629:SF0">
    <property type="entry name" value="DIPHOSPHOINOSITOL-POLYPHOSPHATE DIPHOSPHATASE"/>
    <property type="match status" value="1"/>
</dbReference>
<feature type="domain" description="Nudix hydrolase" evidence="5">
    <location>
        <begin position="17"/>
        <end position="149"/>
    </location>
</feature>
<reference evidence="6" key="1">
    <citation type="journal article" date="2014" name="Int. J. Syst. Evol. Microbiol.">
        <title>Complete genome sequence of Corynebacterium casei LMG S-19264T (=DSM 44701T), isolated from a smear-ripened cheese.</title>
        <authorList>
            <consortium name="US DOE Joint Genome Institute (JGI-PGF)"/>
            <person name="Walter F."/>
            <person name="Albersmeier A."/>
            <person name="Kalinowski J."/>
            <person name="Ruckert C."/>
        </authorList>
    </citation>
    <scope>NUCLEOTIDE SEQUENCE</scope>
    <source>
        <strain evidence="6">KCTC 42097</strain>
    </source>
</reference>
<evidence type="ECO:0000256" key="1">
    <source>
        <dbReference type="ARBA" id="ARBA00001946"/>
    </source>
</evidence>
<evidence type="ECO:0000256" key="2">
    <source>
        <dbReference type="ARBA" id="ARBA00022723"/>
    </source>
</evidence>
<reference evidence="6" key="2">
    <citation type="submission" date="2020-09" db="EMBL/GenBank/DDBJ databases">
        <authorList>
            <person name="Sun Q."/>
            <person name="Kim S."/>
        </authorList>
    </citation>
    <scope>NUCLEOTIDE SEQUENCE</scope>
    <source>
        <strain evidence="6">KCTC 42097</strain>
    </source>
</reference>
<keyword evidence="4" id="KW-0460">Magnesium</keyword>
<dbReference type="GO" id="GO:0046872">
    <property type="term" value="F:metal ion binding"/>
    <property type="evidence" value="ECO:0007669"/>
    <property type="project" value="UniProtKB-KW"/>
</dbReference>
<comment type="caution">
    <text evidence="6">The sequence shown here is derived from an EMBL/GenBank/DDBJ whole genome shotgun (WGS) entry which is preliminary data.</text>
</comment>
<dbReference type="Proteomes" id="UP000641137">
    <property type="component" value="Unassembled WGS sequence"/>
</dbReference>
<keyword evidence="2" id="KW-0479">Metal-binding</keyword>
<comment type="cofactor">
    <cofactor evidence="1">
        <name>Mg(2+)</name>
        <dbReference type="ChEBI" id="CHEBI:18420"/>
    </cofactor>
</comment>
<dbReference type="PANTHER" id="PTHR12629">
    <property type="entry name" value="DIPHOSPHOINOSITOL POLYPHOSPHATE PHOSPHOHYDROLASE"/>
    <property type="match status" value="1"/>
</dbReference>
<dbReference type="CDD" id="cd04666">
    <property type="entry name" value="NUDIX_DIPP2_like_Nudt4"/>
    <property type="match status" value="1"/>
</dbReference>
<dbReference type="AlphaFoldDB" id="A0A8J3DK60"/>
<evidence type="ECO:0000256" key="3">
    <source>
        <dbReference type="ARBA" id="ARBA00022801"/>
    </source>
</evidence>
<dbReference type="EMBL" id="BMZO01000008">
    <property type="protein sequence ID" value="GHC75677.1"/>
    <property type="molecule type" value="Genomic_DNA"/>
</dbReference>